<accession>A0A2P7RBS4</accession>
<dbReference type="AlphaFoldDB" id="A0A2P7RBS4"/>
<protein>
    <recommendedName>
        <fullName evidence="1">Mut7-C RNAse domain-containing protein</fullName>
    </recommendedName>
</protein>
<keyword evidence="3" id="KW-1185">Reference proteome</keyword>
<reference evidence="2 3" key="1">
    <citation type="submission" date="2018-03" db="EMBL/GenBank/DDBJ databases">
        <title>The draft genome of Zobellella sp. 59N8.</title>
        <authorList>
            <person name="Liu L."/>
            <person name="Li L."/>
            <person name="Zhang X."/>
            <person name="Liang L."/>
            <person name="Wang T."/>
        </authorList>
    </citation>
    <scope>NUCLEOTIDE SEQUENCE [LARGE SCALE GENOMIC DNA]</scope>
    <source>
        <strain evidence="2 3">59N8</strain>
    </source>
</reference>
<evidence type="ECO:0000313" key="2">
    <source>
        <dbReference type="EMBL" id="PSJ47686.1"/>
    </source>
</evidence>
<evidence type="ECO:0000313" key="3">
    <source>
        <dbReference type="Proteomes" id="UP000240243"/>
    </source>
</evidence>
<dbReference type="Proteomes" id="UP000240243">
    <property type="component" value="Unassembled WGS sequence"/>
</dbReference>
<name>A0A2P7RBS4_9GAMM</name>
<dbReference type="EMBL" id="PXYG01000001">
    <property type="protein sequence ID" value="PSJ47686.1"/>
    <property type="molecule type" value="Genomic_DNA"/>
</dbReference>
<comment type="caution">
    <text evidence="2">The sequence shown here is derived from an EMBL/GenBank/DDBJ whole genome shotgun (WGS) entry which is preliminary data.</text>
</comment>
<proteinExistence type="predicted"/>
<dbReference type="PANTHER" id="PTHR39081">
    <property type="entry name" value="MUT7-C DOMAIN-CONTAINING PROTEIN"/>
    <property type="match status" value="1"/>
</dbReference>
<dbReference type="InterPro" id="IPR002782">
    <property type="entry name" value="Mut7-C_RNAse_dom"/>
</dbReference>
<evidence type="ECO:0000259" key="1">
    <source>
        <dbReference type="Pfam" id="PF01927"/>
    </source>
</evidence>
<feature type="domain" description="Mut7-C RNAse" evidence="1">
    <location>
        <begin position="18"/>
        <end position="161"/>
    </location>
</feature>
<gene>
    <name evidence="2" type="ORF">C7H85_02325</name>
</gene>
<organism evidence="2 3">
    <name type="scientific">Zobellella endophytica</name>
    <dbReference type="NCBI Taxonomy" id="2116700"/>
    <lineage>
        <taxon>Bacteria</taxon>
        <taxon>Pseudomonadati</taxon>
        <taxon>Pseudomonadota</taxon>
        <taxon>Gammaproteobacteria</taxon>
        <taxon>Aeromonadales</taxon>
        <taxon>Aeromonadaceae</taxon>
        <taxon>Zobellella</taxon>
    </lineage>
</organism>
<dbReference type="PANTHER" id="PTHR39081:SF1">
    <property type="entry name" value="MUT7-C RNASE DOMAIN-CONTAINING PROTEIN"/>
    <property type="match status" value="1"/>
</dbReference>
<dbReference type="Pfam" id="PF01927">
    <property type="entry name" value="Mut7-C"/>
    <property type="match status" value="1"/>
</dbReference>
<sequence length="191" mass="21732">MSVQSGIGDEVAGRMAERFFADAMLGGLARWLRLLGIDTAFQAGIDDGELVRRARSQRRVVLSRDRGLAWQQPEHDLYLVRAEQTYLQLREVTLVFRLWRQFAPFSRCSCCNQPVQAADADTLHRHLPPGLVGYNTEGWFCPVCRRLYWRGSHVTRMEQMLARLREDLLAEQVSAASLTALEGRGQATRRG</sequence>